<comment type="caution">
    <text evidence="1">The sequence shown here is derived from an EMBL/GenBank/DDBJ whole genome shotgun (WGS) entry which is preliminary data.</text>
</comment>
<dbReference type="EMBL" id="BTSX01000002">
    <property type="protein sequence ID" value="GMS86873.1"/>
    <property type="molecule type" value="Genomic_DNA"/>
</dbReference>
<sequence length="138" mass="15503">QDKAHFHKCHLLQMWTNADGSTYTCKQDIPEPPSVHVYRICDDPEQGGIILDVNGLNDWMPLCVHRGKIIVSTRNERLLTPIVAKLSENVLHVQGLHPHGGSICARDSSPFVYIIDGELLRVLDTRTVEILPALACEW</sequence>
<dbReference type="AlphaFoldDB" id="A0AAV5SY09"/>
<proteinExistence type="predicted"/>
<evidence type="ECO:0000313" key="1">
    <source>
        <dbReference type="EMBL" id="GMS86873.1"/>
    </source>
</evidence>
<gene>
    <name evidence="1" type="ORF">PENTCL1PPCAC_9048</name>
</gene>
<dbReference type="Proteomes" id="UP001432027">
    <property type="component" value="Unassembled WGS sequence"/>
</dbReference>
<reference evidence="1" key="1">
    <citation type="submission" date="2023-10" db="EMBL/GenBank/DDBJ databases">
        <title>Genome assembly of Pristionchus species.</title>
        <authorList>
            <person name="Yoshida K."/>
            <person name="Sommer R.J."/>
        </authorList>
    </citation>
    <scope>NUCLEOTIDE SEQUENCE</scope>
    <source>
        <strain evidence="1">RS0144</strain>
    </source>
</reference>
<keyword evidence="2" id="KW-1185">Reference proteome</keyword>
<accession>A0AAV5SY09</accession>
<protein>
    <submittedName>
        <fullName evidence="1">Uncharacterized protein</fullName>
    </submittedName>
</protein>
<feature type="non-terminal residue" evidence="1">
    <location>
        <position position="1"/>
    </location>
</feature>
<evidence type="ECO:0000313" key="2">
    <source>
        <dbReference type="Proteomes" id="UP001432027"/>
    </source>
</evidence>
<feature type="non-terminal residue" evidence="1">
    <location>
        <position position="138"/>
    </location>
</feature>
<name>A0AAV5SY09_9BILA</name>
<organism evidence="1 2">
    <name type="scientific">Pristionchus entomophagus</name>
    <dbReference type="NCBI Taxonomy" id="358040"/>
    <lineage>
        <taxon>Eukaryota</taxon>
        <taxon>Metazoa</taxon>
        <taxon>Ecdysozoa</taxon>
        <taxon>Nematoda</taxon>
        <taxon>Chromadorea</taxon>
        <taxon>Rhabditida</taxon>
        <taxon>Rhabditina</taxon>
        <taxon>Diplogasteromorpha</taxon>
        <taxon>Diplogasteroidea</taxon>
        <taxon>Neodiplogasteridae</taxon>
        <taxon>Pristionchus</taxon>
    </lineage>
</organism>